<evidence type="ECO:0000259" key="7">
    <source>
        <dbReference type="PROSITE" id="PS50111"/>
    </source>
</evidence>
<dbReference type="SMART" id="SM00283">
    <property type="entry name" value="MA"/>
    <property type="match status" value="1"/>
</dbReference>
<proteinExistence type="inferred from homology"/>
<evidence type="ECO:0000256" key="6">
    <source>
        <dbReference type="SAM" id="MobiDB-lite"/>
    </source>
</evidence>
<dbReference type="RefSeq" id="WP_090022033.1">
    <property type="nucleotide sequence ID" value="NZ_FNCE01000016.1"/>
</dbReference>
<evidence type="ECO:0000256" key="4">
    <source>
        <dbReference type="ARBA" id="ARBA00029447"/>
    </source>
</evidence>
<feature type="domain" description="T-SNARE coiled-coil homology" evidence="8">
    <location>
        <begin position="458"/>
        <end position="520"/>
    </location>
</feature>
<evidence type="ECO:0000256" key="2">
    <source>
        <dbReference type="ARBA" id="ARBA00022519"/>
    </source>
</evidence>
<dbReference type="CDD" id="cd06225">
    <property type="entry name" value="HAMP"/>
    <property type="match status" value="1"/>
</dbReference>
<dbReference type="InterPro" id="IPR004089">
    <property type="entry name" value="MCPsignal_dom"/>
</dbReference>
<dbReference type="InterPro" id="IPR003660">
    <property type="entry name" value="HAMP_dom"/>
</dbReference>
<dbReference type="SMART" id="SM00304">
    <property type="entry name" value="HAMP"/>
    <property type="match status" value="1"/>
</dbReference>
<dbReference type="SUPFAM" id="SSF58104">
    <property type="entry name" value="Methyl-accepting chemotaxis protein (MCP) signaling domain"/>
    <property type="match status" value="1"/>
</dbReference>
<evidence type="ECO:0000256" key="3">
    <source>
        <dbReference type="ARBA" id="ARBA00023224"/>
    </source>
</evidence>
<dbReference type="OrthoDB" id="8482111at2"/>
<evidence type="ECO:0000256" key="5">
    <source>
        <dbReference type="PROSITE-ProRule" id="PRU00284"/>
    </source>
</evidence>
<evidence type="ECO:0000256" key="1">
    <source>
        <dbReference type="ARBA" id="ARBA00004429"/>
    </source>
</evidence>
<feature type="region of interest" description="Disordered" evidence="6">
    <location>
        <begin position="264"/>
        <end position="287"/>
    </location>
</feature>
<evidence type="ECO:0000313" key="10">
    <source>
        <dbReference type="EMBL" id="SDG49558.1"/>
    </source>
</evidence>
<dbReference type="GO" id="GO:0004888">
    <property type="term" value="F:transmembrane signaling receptor activity"/>
    <property type="evidence" value="ECO:0007669"/>
    <property type="project" value="InterPro"/>
</dbReference>
<accession>A0A1G7UQD4</accession>
<dbReference type="PANTHER" id="PTHR32089">
    <property type="entry name" value="METHYL-ACCEPTING CHEMOTAXIS PROTEIN MCPB"/>
    <property type="match status" value="1"/>
</dbReference>
<dbReference type="InterPro" id="IPR000727">
    <property type="entry name" value="T_SNARE_dom"/>
</dbReference>
<feature type="compositionally biased region" description="Polar residues" evidence="6">
    <location>
        <begin position="307"/>
        <end position="319"/>
    </location>
</feature>
<evidence type="ECO:0000259" key="9">
    <source>
        <dbReference type="PROSITE" id="PS50885"/>
    </source>
</evidence>
<reference evidence="10 11" key="1">
    <citation type="submission" date="2016-10" db="EMBL/GenBank/DDBJ databases">
        <authorList>
            <person name="de Groot N.N."/>
        </authorList>
    </citation>
    <scope>NUCLEOTIDE SEQUENCE [LARGE SCALE GENOMIC DNA]</scope>
    <source>
        <strain evidence="10 11">DSM 25584</strain>
    </source>
</reference>
<dbReference type="Gene3D" id="6.10.340.10">
    <property type="match status" value="1"/>
</dbReference>
<keyword evidence="2" id="KW-1003">Cell membrane</keyword>
<gene>
    <name evidence="10" type="ORF">SAMN05216241_1161</name>
</gene>
<dbReference type="PROSITE" id="PS50192">
    <property type="entry name" value="T_SNARE"/>
    <property type="match status" value="1"/>
</dbReference>
<dbReference type="Proteomes" id="UP000199415">
    <property type="component" value="Unassembled WGS sequence"/>
</dbReference>
<keyword evidence="2" id="KW-0472">Membrane</keyword>
<dbReference type="Pfam" id="PF00015">
    <property type="entry name" value="MCPsignal"/>
    <property type="match status" value="1"/>
</dbReference>
<dbReference type="PROSITE" id="PS50885">
    <property type="entry name" value="HAMP"/>
    <property type="match status" value="1"/>
</dbReference>
<sequence length="569" mass="61557">MFSKLRIGAKVVAAPAIMAALFAVFALLAVRAADSNVVAMKQFQTIAFDRIDLVNRMVTSGEKLKGALYQTTSFGLMGAEKPLKRSLKNVNATKTDFQETVQRLRGMDMTGEQRTILEETKKPLNSFFQNVNNAVERVRSNPSFGAQYTKSAAASFEEVLQSLRRFRKLELQRGSERATAAIGGAETQRTLMMTAPPLLLLVGVLASWLVGRTISRPVVRMTSIMQQFSEGDLSAEVPARERGDELGRMAAALDVFRDSLAENQRRREAEAQREREMAEQRRETRRKLADSFEHEVRGLIDRVASASSQLTQTAGTMSHNSERAERNAGSVAESADEASKSVRSVASAAQELSTSLNEVGQHISRSSEVANQASERAQHTSQTMDRLNQSANKIGEAVTLINEIAEKTNLLALNATIEAARAGEAGKGFAVVADEVKSLAKQTGNATQEVQTYVEEIQSATGEAVSAIGDISNVISEINEIATTMSSSVEEQIASASEISQNISTAAENAERVAENIAEVRQIARTTGENAGEVQQAAEQMAGDIDHLTQQVDRFVAGIREGGESEAAA</sequence>
<comment type="subcellular location">
    <subcellularLocation>
        <location evidence="1">Cell inner membrane</location>
        <topology evidence="1">Multi-pass membrane protein</topology>
    </subcellularLocation>
</comment>
<dbReference type="PANTHER" id="PTHR32089:SF112">
    <property type="entry name" value="LYSOZYME-LIKE PROTEIN-RELATED"/>
    <property type="match status" value="1"/>
</dbReference>
<dbReference type="PRINTS" id="PR00260">
    <property type="entry name" value="CHEMTRNSDUCR"/>
</dbReference>
<evidence type="ECO:0000313" key="11">
    <source>
        <dbReference type="Proteomes" id="UP000199415"/>
    </source>
</evidence>
<evidence type="ECO:0000259" key="8">
    <source>
        <dbReference type="PROSITE" id="PS50192"/>
    </source>
</evidence>
<dbReference type="GO" id="GO:0005886">
    <property type="term" value="C:plasma membrane"/>
    <property type="evidence" value="ECO:0007669"/>
    <property type="project" value="UniProtKB-SubCell"/>
</dbReference>
<dbReference type="EMBL" id="FNCE01000016">
    <property type="protein sequence ID" value="SDG49558.1"/>
    <property type="molecule type" value="Genomic_DNA"/>
</dbReference>
<comment type="similarity">
    <text evidence="4">Belongs to the methyl-accepting chemotaxis (MCP) protein family.</text>
</comment>
<organism evidence="10 11">
    <name type="scientific">Limimonas halophila</name>
    <dbReference type="NCBI Taxonomy" id="1082479"/>
    <lineage>
        <taxon>Bacteria</taxon>
        <taxon>Pseudomonadati</taxon>
        <taxon>Pseudomonadota</taxon>
        <taxon>Alphaproteobacteria</taxon>
        <taxon>Rhodospirillales</taxon>
        <taxon>Rhodovibrionaceae</taxon>
        <taxon>Limimonas</taxon>
    </lineage>
</organism>
<dbReference type="GO" id="GO:0006935">
    <property type="term" value="P:chemotaxis"/>
    <property type="evidence" value="ECO:0007669"/>
    <property type="project" value="InterPro"/>
</dbReference>
<protein>
    <submittedName>
        <fullName evidence="10">Methyl-accepting chemotaxis protein</fullName>
    </submittedName>
</protein>
<dbReference type="STRING" id="1082479.SAMN05216241_1161"/>
<feature type="domain" description="HAMP" evidence="9">
    <location>
        <begin position="212"/>
        <end position="265"/>
    </location>
</feature>
<dbReference type="Pfam" id="PF00672">
    <property type="entry name" value="HAMP"/>
    <property type="match status" value="1"/>
</dbReference>
<name>A0A1G7UQD4_9PROT</name>
<feature type="region of interest" description="Disordered" evidence="6">
    <location>
        <begin position="356"/>
        <end position="385"/>
    </location>
</feature>
<dbReference type="PROSITE" id="PS50111">
    <property type="entry name" value="CHEMOTAXIS_TRANSDUC_2"/>
    <property type="match status" value="1"/>
</dbReference>
<keyword evidence="11" id="KW-1185">Reference proteome</keyword>
<keyword evidence="3 5" id="KW-0807">Transducer</keyword>
<keyword evidence="2" id="KW-0997">Cell inner membrane</keyword>
<feature type="region of interest" description="Disordered" evidence="6">
    <location>
        <begin position="307"/>
        <end position="343"/>
    </location>
</feature>
<dbReference type="Gene3D" id="1.10.287.950">
    <property type="entry name" value="Methyl-accepting chemotaxis protein"/>
    <property type="match status" value="1"/>
</dbReference>
<dbReference type="InterPro" id="IPR004090">
    <property type="entry name" value="Chemotax_Me-accpt_rcpt"/>
</dbReference>
<feature type="domain" description="Methyl-accepting transducer" evidence="7">
    <location>
        <begin position="299"/>
        <end position="542"/>
    </location>
</feature>
<dbReference type="GO" id="GO:0007165">
    <property type="term" value="P:signal transduction"/>
    <property type="evidence" value="ECO:0007669"/>
    <property type="project" value="UniProtKB-KW"/>
</dbReference>
<dbReference type="AlphaFoldDB" id="A0A1G7UQD4"/>